<dbReference type="EMBL" id="KN818325">
    <property type="protein sequence ID" value="KIL58954.1"/>
    <property type="molecule type" value="Genomic_DNA"/>
</dbReference>
<name>A0A0C2SXU8_AMAMK</name>
<proteinExistence type="predicted"/>
<dbReference type="HOGENOM" id="CLU_1315102_0_0_1"/>
<organism evidence="1 2">
    <name type="scientific">Amanita muscaria (strain Koide BX008)</name>
    <dbReference type="NCBI Taxonomy" id="946122"/>
    <lineage>
        <taxon>Eukaryota</taxon>
        <taxon>Fungi</taxon>
        <taxon>Dikarya</taxon>
        <taxon>Basidiomycota</taxon>
        <taxon>Agaricomycotina</taxon>
        <taxon>Agaricomycetes</taxon>
        <taxon>Agaricomycetidae</taxon>
        <taxon>Agaricales</taxon>
        <taxon>Pluteineae</taxon>
        <taxon>Amanitaceae</taxon>
        <taxon>Amanita</taxon>
    </lineage>
</organism>
<dbReference type="OrthoDB" id="5106486at2759"/>
<reference evidence="1 2" key="1">
    <citation type="submission" date="2014-04" db="EMBL/GenBank/DDBJ databases">
        <title>Evolutionary Origins and Diversification of the Mycorrhizal Mutualists.</title>
        <authorList>
            <consortium name="DOE Joint Genome Institute"/>
            <consortium name="Mycorrhizal Genomics Consortium"/>
            <person name="Kohler A."/>
            <person name="Kuo A."/>
            <person name="Nagy L.G."/>
            <person name="Floudas D."/>
            <person name="Copeland A."/>
            <person name="Barry K.W."/>
            <person name="Cichocki N."/>
            <person name="Veneault-Fourrey C."/>
            <person name="LaButti K."/>
            <person name="Lindquist E.A."/>
            <person name="Lipzen A."/>
            <person name="Lundell T."/>
            <person name="Morin E."/>
            <person name="Murat C."/>
            <person name="Riley R."/>
            <person name="Ohm R."/>
            <person name="Sun H."/>
            <person name="Tunlid A."/>
            <person name="Henrissat B."/>
            <person name="Grigoriev I.V."/>
            <person name="Hibbett D.S."/>
            <person name="Martin F."/>
        </authorList>
    </citation>
    <scope>NUCLEOTIDE SEQUENCE [LARGE SCALE GENOMIC DNA]</scope>
    <source>
        <strain evidence="1 2">Koide BX008</strain>
    </source>
</reference>
<evidence type="ECO:0000313" key="1">
    <source>
        <dbReference type="EMBL" id="KIL58954.1"/>
    </source>
</evidence>
<accession>A0A0C2SXU8</accession>
<gene>
    <name evidence="1" type="ORF">M378DRAFT_15143</name>
</gene>
<protein>
    <submittedName>
        <fullName evidence="1">Uncharacterized protein</fullName>
    </submittedName>
</protein>
<dbReference type="InParanoid" id="A0A0C2SXU8"/>
<dbReference type="AlphaFoldDB" id="A0A0C2SXU8"/>
<dbReference type="Proteomes" id="UP000054549">
    <property type="component" value="Unassembled WGS sequence"/>
</dbReference>
<evidence type="ECO:0000313" key="2">
    <source>
        <dbReference type="Proteomes" id="UP000054549"/>
    </source>
</evidence>
<keyword evidence="2" id="KW-1185">Reference proteome</keyword>
<sequence length="209" mass="23482">MNLPRIRLTLGIRLHYRKYWDLWNFSHNAVPAESVATPHVMQSTTIVHNAQCINTSHNSDFQNIGSVTDVYGLYGGGNFDGLEFLNGFILLDAQFDSFAQDPDRQCILEHVLKRLRDWVDNPKMKERIFWLCGPAGTGITTWHVNCPAVTSISEISGFRTSHRLGGVSTTSMTANIMRYIAMRSSSANVCSLHSSDHYYAPSSNNLIEL</sequence>